<sequence>MRLLILVVLVFNLLCSELPAQEGVKIPVVSPYTGSLASFGEGVKNAALLKAEEINAKGGINGKKLNISLEDDLCEPKEASNVATRLANDKGVVIVVGHLCSSATLAALPIYRKAELAAITPASTNPTIGKSGGGYYFRNVYQDEFQGAFLARYAAEAMKWKKVVVFYETNDYSTGLKTAFVEEAKKRGLKVIGQEAYTSATTDFTPQLAKFKIMKPDALFIPGYAPQGSLIINQALKLGMKVHFFGADGLDDAIMLENKNAEGLLVTTPFLAEAAGTEAKDFINAYTKKFGKQPNWFAANTYDAVGIAAETIAQAGNNRQKIKQILAAFNSPQKAYKGVTGNTYFDKYGDCLKPAFIKVIKDGQWVSAKEQLK</sequence>
<reference evidence="7 8" key="1">
    <citation type="journal article" date="2020" name="J Geophys Res Biogeosci">
        <title>Magnetotaxis as an Adaptation to Enable Bacterial Shuttling of Microbial Sulfur and Sulfur Cycling Across Aquatic Oxic#Anoxic Interfaces.</title>
        <authorList>
            <person name="Li J."/>
            <person name="Liu P."/>
            <person name="Wang J."/>
            <person name="Roberts A.P."/>
            <person name="Pan Y."/>
        </authorList>
    </citation>
    <scope>NUCLEOTIDE SEQUENCE [LARGE SCALE GENOMIC DNA]</scope>
    <source>
        <strain evidence="7 8">MYR-1_YQ</strain>
    </source>
</reference>
<evidence type="ECO:0000313" key="7">
    <source>
        <dbReference type="EMBL" id="MBV6342206.1"/>
    </source>
</evidence>
<dbReference type="Pfam" id="PF13458">
    <property type="entry name" value="Peripla_BP_6"/>
    <property type="match status" value="1"/>
</dbReference>
<dbReference type="EMBL" id="JABXWD010000212">
    <property type="protein sequence ID" value="MBV6342206.1"/>
    <property type="molecule type" value="Genomic_DNA"/>
</dbReference>
<dbReference type="InterPro" id="IPR028082">
    <property type="entry name" value="Peripla_BP_I"/>
</dbReference>
<evidence type="ECO:0000259" key="6">
    <source>
        <dbReference type="Pfam" id="PF13458"/>
    </source>
</evidence>
<dbReference type="PANTHER" id="PTHR47151">
    <property type="entry name" value="LEU/ILE/VAL-BINDING ABC TRANSPORTER SUBUNIT"/>
    <property type="match status" value="1"/>
</dbReference>
<dbReference type="Gene3D" id="3.40.50.2300">
    <property type="match status" value="2"/>
</dbReference>
<evidence type="ECO:0000256" key="4">
    <source>
        <dbReference type="ARBA" id="ARBA00022970"/>
    </source>
</evidence>
<dbReference type="PRINTS" id="PR00337">
    <property type="entry name" value="LEUILEVALBP"/>
</dbReference>
<proteinExistence type="inferred from homology"/>
<dbReference type="InterPro" id="IPR028081">
    <property type="entry name" value="Leu-bd"/>
</dbReference>
<evidence type="ECO:0000256" key="5">
    <source>
        <dbReference type="SAM" id="SignalP"/>
    </source>
</evidence>
<feature type="chain" id="PRO_5046937767" evidence="5">
    <location>
        <begin position="21"/>
        <end position="373"/>
    </location>
</feature>
<organism evidence="7 8">
    <name type="scientific">Candidatus Magnetobacterium casense</name>
    <dbReference type="NCBI Taxonomy" id="1455061"/>
    <lineage>
        <taxon>Bacteria</taxon>
        <taxon>Pseudomonadati</taxon>
        <taxon>Nitrospirota</taxon>
        <taxon>Thermodesulfovibrionia</taxon>
        <taxon>Thermodesulfovibrionales</taxon>
        <taxon>Candidatus Magnetobacteriaceae</taxon>
        <taxon>Candidatus Magnetobacterium</taxon>
    </lineage>
</organism>
<dbReference type="CDD" id="cd06349">
    <property type="entry name" value="PBP1_ABC_HAAT-like"/>
    <property type="match status" value="1"/>
</dbReference>
<protein>
    <submittedName>
        <fullName evidence="7">ABC transporter substrate-binding protein</fullName>
    </submittedName>
</protein>
<gene>
    <name evidence="7" type="ORF">HWQ67_11475</name>
</gene>
<keyword evidence="2" id="KW-0813">Transport</keyword>
<evidence type="ECO:0000256" key="1">
    <source>
        <dbReference type="ARBA" id="ARBA00010062"/>
    </source>
</evidence>
<comment type="caution">
    <text evidence="7">The sequence shown here is derived from an EMBL/GenBank/DDBJ whole genome shotgun (WGS) entry which is preliminary data.</text>
</comment>
<evidence type="ECO:0000313" key="8">
    <source>
        <dbReference type="Proteomes" id="UP001196980"/>
    </source>
</evidence>
<feature type="signal peptide" evidence="5">
    <location>
        <begin position="1"/>
        <end position="20"/>
    </location>
</feature>
<keyword evidence="4" id="KW-0029">Amino-acid transport</keyword>
<dbReference type="InterPro" id="IPR000709">
    <property type="entry name" value="Leu_Ile_Val-bd"/>
</dbReference>
<keyword evidence="8" id="KW-1185">Reference proteome</keyword>
<accession>A0ABS6S077</accession>
<comment type="similarity">
    <text evidence="1">Belongs to the leucine-binding protein family.</text>
</comment>
<evidence type="ECO:0000256" key="3">
    <source>
        <dbReference type="ARBA" id="ARBA00022729"/>
    </source>
</evidence>
<dbReference type="PANTHER" id="PTHR47151:SF2">
    <property type="entry name" value="AMINO ACID BINDING PROTEIN"/>
    <property type="match status" value="1"/>
</dbReference>
<evidence type="ECO:0000256" key="2">
    <source>
        <dbReference type="ARBA" id="ARBA00022448"/>
    </source>
</evidence>
<dbReference type="SUPFAM" id="SSF53822">
    <property type="entry name" value="Periplasmic binding protein-like I"/>
    <property type="match status" value="1"/>
</dbReference>
<feature type="domain" description="Leucine-binding protein" evidence="6">
    <location>
        <begin position="24"/>
        <end position="349"/>
    </location>
</feature>
<keyword evidence="3 5" id="KW-0732">Signal</keyword>
<name>A0ABS6S077_9BACT</name>
<dbReference type="Proteomes" id="UP001196980">
    <property type="component" value="Unassembled WGS sequence"/>
</dbReference>